<keyword evidence="9" id="KW-0407">Ion channel</keyword>
<sequence length="429" mass="46606">MSKVKHLFWVSFLVGISTGLAVSFYVIFTKLISYTLYLGKPEETIPHLPFWYVAFVTTSSILMVNLIILHNEKAREYGVREIAQALEENRMTFNLGDLALKIVASALSIGSGFAVGNEGPSAAIGAMIAYRFHSLFKLPKELLKVLIGVGASSGIAAVFVSPITGIVFAVENVAYFLIKDFVGFMVIGSFSAFVVALNFLSPLIFNYSIGKQVQPDYLLSLLLFVPFITVAIYLYLLIRDRLLYFLSTTVQYRLSPFLKAAVISLVGGLTVAAVLKVSPYGGFSGHEVVEALINSKIHLPLLTLFLLAVLRIVANAVSLYSNAVGGLFITLMSIGALTGYAFAELITYLGIPVEPFYFAAIGAAVFVGVVMKIPFTAVVLALETTYDYNVVIPTGLVVALVGLMASATFELRKTFLRRPPKKEQAPSDT</sequence>
<feature type="transmembrane region" description="Helical" evidence="10">
    <location>
        <begin position="48"/>
        <end position="69"/>
    </location>
</feature>
<keyword evidence="7" id="KW-0869">Chloride channel</keyword>
<dbReference type="PANTHER" id="PTHR43427">
    <property type="entry name" value="CHLORIDE CHANNEL PROTEIN CLC-E"/>
    <property type="match status" value="1"/>
</dbReference>
<feature type="transmembrane region" description="Helical" evidence="10">
    <location>
        <begin position="217"/>
        <end position="238"/>
    </location>
</feature>
<name>E8T3K6_THEA1</name>
<feature type="transmembrane region" description="Helical" evidence="10">
    <location>
        <begin position="7"/>
        <end position="28"/>
    </location>
</feature>
<proteinExistence type="predicted"/>
<keyword evidence="12" id="KW-1185">Reference proteome</keyword>
<dbReference type="AlphaFoldDB" id="E8T3K6"/>
<dbReference type="HOGENOM" id="CLU_015263_7_0_0"/>
<feature type="transmembrane region" description="Helical" evidence="10">
    <location>
        <begin position="145"/>
        <end position="169"/>
    </location>
</feature>
<feature type="transmembrane region" description="Helical" evidence="10">
    <location>
        <begin position="181"/>
        <end position="205"/>
    </location>
</feature>
<evidence type="ECO:0000256" key="6">
    <source>
        <dbReference type="ARBA" id="ARBA00023136"/>
    </source>
</evidence>
<evidence type="ECO:0000256" key="7">
    <source>
        <dbReference type="ARBA" id="ARBA00023173"/>
    </source>
</evidence>
<protein>
    <submittedName>
        <fullName evidence="11">Cl-channel voltage-gated family protein</fullName>
    </submittedName>
</protein>
<feature type="transmembrane region" description="Helical" evidence="10">
    <location>
        <begin position="299"/>
        <end position="320"/>
    </location>
</feature>
<dbReference type="Gene3D" id="1.10.3080.10">
    <property type="entry name" value="Clc chloride channel"/>
    <property type="match status" value="1"/>
</dbReference>
<feature type="transmembrane region" description="Helical" evidence="10">
    <location>
        <begin position="326"/>
        <end position="349"/>
    </location>
</feature>
<dbReference type="Pfam" id="PF00654">
    <property type="entry name" value="Voltage_CLC"/>
    <property type="match status" value="1"/>
</dbReference>
<evidence type="ECO:0000313" key="11">
    <source>
        <dbReference type="EMBL" id="ADU96137.1"/>
    </source>
</evidence>
<feature type="transmembrane region" description="Helical" evidence="10">
    <location>
        <begin position="258"/>
        <end position="278"/>
    </location>
</feature>
<dbReference type="STRING" id="648996.Theam_0164"/>
<dbReference type="EMBL" id="CP002444">
    <property type="protein sequence ID" value="ADU96137.1"/>
    <property type="molecule type" value="Genomic_DNA"/>
</dbReference>
<feature type="transmembrane region" description="Helical" evidence="10">
    <location>
        <begin position="356"/>
        <end position="382"/>
    </location>
</feature>
<evidence type="ECO:0000256" key="9">
    <source>
        <dbReference type="ARBA" id="ARBA00023303"/>
    </source>
</evidence>
<dbReference type="InterPro" id="IPR014743">
    <property type="entry name" value="Cl-channel_core"/>
</dbReference>
<evidence type="ECO:0000256" key="3">
    <source>
        <dbReference type="ARBA" id="ARBA00022692"/>
    </source>
</evidence>
<evidence type="ECO:0000256" key="5">
    <source>
        <dbReference type="ARBA" id="ARBA00023065"/>
    </source>
</evidence>
<comment type="subcellular location">
    <subcellularLocation>
        <location evidence="1">Membrane</location>
        <topology evidence="1">Multi-pass membrane protein</topology>
    </subcellularLocation>
</comment>
<keyword evidence="3 10" id="KW-0812">Transmembrane</keyword>
<keyword evidence="6 10" id="KW-0472">Membrane</keyword>
<organism evidence="11 12">
    <name type="scientific">Thermovibrio ammonificans (strain DSM 15698 / JCM 12110 / HB-1)</name>
    <dbReference type="NCBI Taxonomy" id="648996"/>
    <lineage>
        <taxon>Bacteria</taxon>
        <taxon>Pseudomonadati</taxon>
        <taxon>Aquificota</taxon>
        <taxon>Aquificia</taxon>
        <taxon>Desulfurobacteriales</taxon>
        <taxon>Desulfurobacteriaceae</taxon>
        <taxon>Thermovibrio</taxon>
    </lineage>
</organism>
<dbReference type="InterPro" id="IPR001807">
    <property type="entry name" value="ClC"/>
</dbReference>
<keyword evidence="4 10" id="KW-1133">Transmembrane helix</keyword>
<dbReference type="SUPFAM" id="SSF81340">
    <property type="entry name" value="Clc chloride channel"/>
    <property type="match status" value="1"/>
</dbReference>
<dbReference type="OrthoDB" id="9812438at2"/>
<feature type="transmembrane region" description="Helical" evidence="10">
    <location>
        <begin position="388"/>
        <end position="409"/>
    </location>
</feature>
<dbReference type="PRINTS" id="PR00762">
    <property type="entry name" value="CLCHANNEL"/>
</dbReference>
<reference evidence="11" key="1">
    <citation type="submission" date="2011-01" db="EMBL/GenBank/DDBJ databases">
        <title>Complete sequence of chromosome of Thermovibrio ammonificans HB-1.</title>
        <authorList>
            <consortium name="US DOE Joint Genome Institute"/>
            <person name="Lucas S."/>
            <person name="Copeland A."/>
            <person name="Lapidus A."/>
            <person name="Cheng J.-F."/>
            <person name="Goodwin L."/>
            <person name="Pitluck S."/>
            <person name="Davenport K."/>
            <person name="Detter J.C."/>
            <person name="Han C."/>
            <person name="Tapia R."/>
            <person name="Land M."/>
            <person name="Hauser L."/>
            <person name="Kyrpides N."/>
            <person name="Ivanova N."/>
            <person name="Ovchinnikova G."/>
            <person name="Vetriani C."/>
            <person name="Woyke T."/>
        </authorList>
    </citation>
    <scope>NUCLEOTIDE SEQUENCE [LARGE SCALE GENOMIC DNA]</scope>
    <source>
        <strain evidence="11">HB-1</strain>
    </source>
</reference>
<gene>
    <name evidence="11" type="ordered locus">Theam_0164</name>
</gene>
<keyword evidence="2" id="KW-0813">Transport</keyword>
<dbReference type="Proteomes" id="UP000006362">
    <property type="component" value="Chromosome"/>
</dbReference>
<evidence type="ECO:0000256" key="10">
    <source>
        <dbReference type="SAM" id="Phobius"/>
    </source>
</evidence>
<evidence type="ECO:0000256" key="1">
    <source>
        <dbReference type="ARBA" id="ARBA00004141"/>
    </source>
</evidence>
<dbReference type="GO" id="GO:0005254">
    <property type="term" value="F:chloride channel activity"/>
    <property type="evidence" value="ECO:0007669"/>
    <property type="project" value="UniProtKB-KW"/>
</dbReference>
<dbReference type="eggNOG" id="COG0038">
    <property type="taxonomic scope" value="Bacteria"/>
</dbReference>
<dbReference type="InterPro" id="IPR050368">
    <property type="entry name" value="ClC-type_chloride_channel"/>
</dbReference>
<dbReference type="KEGG" id="tam:Theam_0164"/>
<keyword evidence="8" id="KW-0868">Chloride</keyword>
<dbReference type="RefSeq" id="WP_013536923.1">
    <property type="nucleotide sequence ID" value="NC_014926.1"/>
</dbReference>
<evidence type="ECO:0000256" key="2">
    <source>
        <dbReference type="ARBA" id="ARBA00022448"/>
    </source>
</evidence>
<dbReference type="PANTHER" id="PTHR43427:SF6">
    <property type="entry name" value="CHLORIDE CHANNEL PROTEIN CLC-E"/>
    <property type="match status" value="1"/>
</dbReference>
<evidence type="ECO:0000256" key="4">
    <source>
        <dbReference type="ARBA" id="ARBA00022989"/>
    </source>
</evidence>
<evidence type="ECO:0000313" key="12">
    <source>
        <dbReference type="Proteomes" id="UP000006362"/>
    </source>
</evidence>
<accession>E8T3K6</accession>
<dbReference type="GO" id="GO:0034707">
    <property type="term" value="C:chloride channel complex"/>
    <property type="evidence" value="ECO:0007669"/>
    <property type="project" value="UniProtKB-KW"/>
</dbReference>
<dbReference type="CDD" id="cd00400">
    <property type="entry name" value="Voltage_gated_ClC"/>
    <property type="match status" value="1"/>
</dbReference>
<keyword evidence="5" id="KW-0406">Ion transport</keyword>
<evidence type="ECO:0000256" key="8">
    <source>
        <dbReference type="ARBA" id="ARBA00023214"/>
    </source>
</evidence>